<dbReference type="InterPro" id="IPR032710">
    <property type="entry name" value="NTF2-like_dom_sf"/>
</dbReference>
<dbReference type="Gene3D" id="3.10.450.50">
    <property type="match status" value="1"/>
</dbReference>
<feature type="domain" description="SnoaL-like" evidence="1">
    <location>
        <begin position="13"/>
        <end position="111"/>
    </location>
</feature>
<reference evidence="2 3" key="1">
    <citation type="submission" date="2020-04" db="EMBL/GenBank/DDBJ databases">
        <title>Paraburkholderia sp. RP-4-7 isolated from soil.</title>
        <authorList>
            <person name="Dahal R.H."/>
        </authorList>
    </citation>
    <scope>NUCLEOTIDE SEQUENCE [LARGE SCALE GENOMIC DNA]</scope>
    <source>
        <strain evidence="2 3">RP-4-7</strain>
    </source>
</reference>
<protein>
    <submittedName>
        <fullName evidence="2">SnoaL-like domain-containing protein</fullName>
    </submittedName>
</protein>
<proteinExistence type="predicted"/>
<evidence type="ECO:0000313" key="2">
    <source>
        <dbReference type="EMBL" id="NMM01537.1"/>
    </source>
</evidence>
<evidence type="ECO:0000259" key="1">
    <source>
        <dbReference type="Pfam" id="PF12680"/>
    </source>
</evidence>
<keyword evidence="3" id="KW-1185">Reference proteome</keyword>
<dbReference type="Proteomes" id="UP000544134">
    <property type="component" value="Unassembled WGS sequence"/>
</dbReference>
<dbReference type="InterPro" id="IPR037401">
    <property type="entry name" value="SnoaL-like"/>
</dbReference>
<evidence type="ECO:0000313" key="3">
    <source>
        <dbReference type="Proteomes" id="UP000544134"/>
    </source>
</evidence>
<dbReference type="Pfam" id="PF12680">
    <property type="entry name" value="SnoaL_2"/>
    <property type="match status" value="1"/>
</dbReference>
<comment type="caution">
    <text evidence="2">The sequence shown here is derived from an EMBL/GenBank/DDBJ whole genome shotgun (WGS) entry which is preliminary data.</text>
</comment>
<accession>A0A848IQV8</accession>
<dbReference type="SUPFAM" id="SSF54427">
    <property type="entry name" value="NTF2-like"/>
    <property type="match status" value="1"/>
</dbReference>
<gene>
    <name evidence="2" type="ORF">HHL24_26815</name>
</gene>
<dbReference type="EMBL" id="JABBGJ010000031">
    <property type="protein sequence ID" value="NMM01537.1"/>
    <property type="molecule type" value="Genomic_DNA"/>
</dbReference>
<organism evidence="2 3">
    <name type="scientific">Paraburkholderia polaris</name>
    <dbReference type="NCBI Taxonomy" id="2728848"/>
    <lineage>
        <taxon>Bacteria</taxon>
        <taxon>Pseudomonadati</taxon>
        <taxon>Pseudomonadota</taxon>
        <taxon>Betaproteobacteria</taxon>
        <taxon>Burkholderiales</taxon>
        <taxon>Burkholderiaceae</taxon>
        <taxon>Paraburkholderia</taxon>
    </lineage>
</organism>
<sequence>MLRKTLGEHLNPDAETFIQMFAENGVMEFPFALPNVVQRVEGREALSARISFLSGLIEFNSVSEVVKHETSNPEVFIVEFSGSGKGLATGEPFEQRYISVIRVRNGQIVHYKDYWNPVAFLRAMRGSKFVESLAPQ</sequence>
<dbReference type="AlphaFoldDB" id="A0A848IQV8"/>
<name>A0A848IQV8_9BURK</name>